<dbReference type="GO" id="GO:0006605">
    <property type="term" value="P:protein targeting"/>
    <property type="evidence" value="ECO:0007669"/>
    <property type="project" value="UniProtKB-UniRule"/>
</dbReference>
<evidence type="ECO:0000256" key="3">
    <source>
        <dbReference type="ARBA" id="ARBA00022448"/>
    </source>
</evidence>
<comment type="function">
    <text evidence="10 11">The central subunit of the protein translocation channel SecYEG. Consists of two halves formed by TMs 1-5 and 6-10. These two domains form a lateral gate at the front which open onto the bilayer between TMs 2 and 7, and are clamped together by SecE at the back. The channel is closed by both a pore ring composed of hydrophobic SecY resides and a short helix (helix 2A) on the extracellular side of the membrane which forms a plug. The plug probably moves laterally to allow the channel to open. The ring and the pore may move independently.</text>
</comment>
<evidence type="ECO:0000313" key="15">
    <source>
        <dbReference type="Proteomes" id="UP000291106"/>
    </source>
</evidence>
<dbReference type="InterPro" id="IPR030659">
    <property type="entry name" value="SecY_CS"/>
</dbReference>
<dbReference type="PIRSF" id="PIRSF004557">
    <property type="entry name" value="SecY"/>
    <property type="match status" value="1"/>
</dbReference>
<dbReference type="KEGG" id="smai:EXU30_11255"/>
<protein>
    <recommendedName>
        <fullName evidence="9 10">Protein translocase subunit SecY</fullName>
    </recommendedName>
</protein>
<dbReference type="EMBL" id="CP036200">
    <property type="protein sequence ID" value="QBF83209.1"/>
    <property type="molecule type" value="Genomic_DNA"/>
</dbReference>
<dbReference type="InterPro" id="IPR002208">
    <property type="entry name" value="SecY/SEC61-alpha"/>
</dbReference>
<dbReference type="InterPro" id="IPR026593">
    <property type="entry name" value="SecY"/>
</dbReference>
<dbReference type="AlphaFoldDB" id="A0A411PHZ1"/>
<dbReference type="PANTHER" id="PTHR10906">
    <property type="entry name" value="SECY/SEC61-ALPHA FAMILY MEMBER"/>
    <property type="match status" value="1"/>
</dbReference>
<evidence type="ECO:0000256" key="13">
    <source>
        <dbReference type="RuleBase" id="RU004349"/>
    </source>
</evidence>
<name>A0A411PHZ1_9GAMM</name>
<evidence type="ECO:0000256" key="4">
    <source>
        <dbReference type="ARBA" id="ARBA00022692"/>
    </source>
</evidence>
<dbReference type="PROSITE" id="PS00756">
    <property type="entry name" value="SECY_2"/>
    <property type="match status" value="1"/>
</dbReference>
<dbReference type="SUPFAM" id="SSF103491">
    <property type="entry name" value="Preprotein translocase SecY subunit"/>
    <property type="match status" value="1"/>
</dbReference>
<evidence type="ECO:0000256" key="7">
    <source>
        <dbReference type="ARBA" id="ARBA00023010"/>
    </source>
</evidence>
<keyword evidence="6 10" id="KW-1133">Transmembrane helix</keyword>
<keyword evidence="5 10" id="KW-0653">Protein transport</keyword>
<keyword evidence="8 10" id="KW-0472">Membrane</keyword>
<dbReference type="GO" id="GO:0065002">
    <property type="term" value="P:intracellular protein transmembrane transport"/>
    <property type="evidence" value="ECO:0007669"/>
    <property type="project" value="UniProtKB-UniRule"/>
</dbReference>
<feature type="transmembrane region" description="Helical" evidence="10">
    <location>
        <begin position="370"/>
        <end position="390"/>
    </location>
</feature>
<feature type="transmembrane region" description="Helical" evidence="10">
    <location>
        <begin position="183"/>
        <end position="200"/>
    </location>
</feature>
<dbReference type="RefSeq" id="WP_130600094.1">
    <property type="nucleotide sequence ID" value="NZ_CP036200.1"/>
</dbReference>
<feature type="transmembrane region" description="Helical" evidence="10">
    <location>
        <begin position="396"/>
        <end position="415"/>
    </location>
</feature>
<feature type="transmembrane region" description="Helical" evidence="10">
    <location>
        <begin position="312"/>
        <end position="334"/>
    </location>
</feature>
<comment type="subunit">
    <text evidence="10">Component of the Sec protein translocase complex. Heterotrimer consisting of SecY, SecE and SecG subunits. The heterotrimers can form oligomers, although 1 heterotrimer is thought to be able to translocate proteins. Interacts with the ribosome. Interacts with SecDF, and other proteins may be involved. Interacts with SecA.</text>
</comment>
<keyword evidence="10" id="KW-1003">Cell membrane</keyword>
<feature type="transmembrane region" description="Helical" evidence="10">
    <location>
        <begin position="118"/>
        <end position="139"/>
    </location>
</feature>
<evidence type="ECO:0000256" key="9">
    <source>
        <dbReference type="ARBA" id="ARBA00039733"/>
    </source>
</evidence>
<dbReference type="NCBIfam" id="TIGR00967">
    <property type="entry name" value="3a0501s007"/>
    <property type="match status" value="1"/>
</dbReference>
<comment type="subcellular location">
    <subcellularLocation>
        <location evidence="10">Cell membrane</location>
        <topology evidence="10">Multi-pass membrane protein</topology>
    </subcellularLocation>
    <subcellularLocation>
        <location evidence="1 12">Membrane</location>
        <topology evidence="1 12">Multi-pass membrane protein</topology>
    </subcellularLocation>
</comment>
<keyword evidence="7 10" id="KW-0811">Translocation</keyword>
<dbReference type="PRINTS" id="PR00303">
    <property type="entry name" value="SECYTRNLCASE"/>
</dbReference>
<evidence type="ECO:0000256" key="2">
    <source>
        <dbReference type="ARBA" id="ARBA00005751"/>
    </source>
</evidence>
<feature type="transmembrane region" description="Helical" evidence="10">
    <location>
        <begin position="74"/>
        <end position="97"/>
    </location>
</feature>
<evidence type="ECO:0000256" key="12">
    <source>
        <dbReference type="RuleBase" id="RU003484"/>
    </source>
</evidence>
<dbReference type="Proteomes" id="UP000291106">
    <property type="component" value="Chromosome"/>
</dbReference>
<dbReference type="HAMAP" id="MF_01465">
    <property type="entry name" value="SecY"/>
    <property type="match status" value="1"/>
</dbReference>
<organism evidence="14 15">
    <name type="scientific">Shewanella maritima</name>
    <dbReference type="NCBI Taxonomy" id="2520507"/>
    <lineage>
        <taxon>Bacteria</taxon>
        <taxon>Pseudomonadati</taxon>
        <taxon>Pseudomonadota</taxon>
        <taxon>Gammaproteobacteria</taxon>
        <taxon>Alteromonadales</taxon>
        <taxon>Shewanellaceae</taxon>
        <taxon>Shewanella</taxon>
    </lineage>
</organism>
<accession>A0A411PHZ1</accession>
<reference evidence="14 15" key="1">
    <citation type="submission" date="2019-02" db="EMBL/GenBank/DDBJ databases">
        <title>Shewanella sp. D4-2 isolated from Dokdo Island.</title>
        <authorList>
            <person name="Baek K."/>
        </authorList>
    </citation>
    <scope>NUCLEOTIDE SEQUENCE [LARGE SCALE GENOMIC DNA]</scope>
    <source>
        <strain evidence="14 15">D4-2</strain>
    </source>
</reference>
<keyword evidence="15" id="KW-1185">Reference proteome</keyword>
<dbReference type="PROSITE" id="PS00755">
    <property type="entry name" value="SECY_1"/>
    <property type="match status" value="1"/>
</dbReference>
<dbReference type="Pfam" id="PF00344">
    <property type="entry name" value="SecY"/>
    <property type="match status" value="1"/>
</dbReference>
<keyword evidence="4 10" id="KW-0812">Transmembrane</keyword>
<dbReference type="Gene3D" id="1.10.3370.10">
    <property type="entry name" value="SecY subunit domain"/>
    <property type="match status" value="1"/>
</dbReference>
<feature type="transmembrane region" description="Helical" evidence="10">
    <location>
        <begin position="21"/>
        <end position="40"/>
    </location>
</feature>
<dbReference type="GO" id="GO:0043952">
    <property type="term" value="P:protein transport by the Sec complex"/>
    <property type="evidence" value="ECO:0007669"/>
    <property type="project" value="UniProtKB-UniRule"/>
</dbReference>
<sequence length="446" mass="48553">MAKPGLDLKSAKGGLSELKARLLFVIGAIIVFRAGSFVPIPGIDAAVLAELFAQQKDTILGMFNMFSGGALERASIFALGIMPYISASIIMQLLTVVHPALAELKKEGESGRKKISQYTRYGTLVLGTLQSVGIATGLPNLMPGLVANPGPAFYFVAIVSLVTGTMFLMWLGEQITERGIGNGISILIFAGIVAGLPSAIGQTAEQARQGDLNVLLLLLLAVIVFAVTYLVVFVERGQRRIVVNYAKRQQGRKVFAAQSTHLPLKVNMAGVIPPIFASSIILFPGTLAQWFGQNESMSWLSDFALAVSPGQPLYSLLYAVAIIFFCFFYTALVFNPRETADNLKKSGAFIPGIRPGEQTSRYIDKVMTRLTLAGAIYITFICLIPEFMLIAWQVQFYFGGTSLLIIVVVIMDFMAQVQTHMMSHQYESVMKKANLVNKANLDRFGK</sequence>
<evidence type="ECO:0000256" key="1">
    <source>
        <dbReference type="ARBA" id="ARBA00004141"/>
    </source>
</evidence>
<evidence type="ECO:0000256" key="10">
    <source>
        <dbReference type="HAMAP-Rule" id="MF_01465"/>
    </source>
</evidence>
<dbReference type="GO" id="GO:0005886">
    <property type="term" value="C:plasma membrane"/>
    <property type="evidence" value="ECO:0007669"/>
    <property type="project" value="UniProtKB-SubCell"/>
</dbReference>
<evidence type="ECO:0000256" key="6">
    <source>
        <dbReference type="ARBA" id="ARBA00022989"/>
    </source>
</evidence>
<proteinExistence type="inferred from homology"/>
<keyword evidence="3 10" id="KW-0813">Transport</keyword>
<dbReference type="FunFam" id="1.10.3370.10:FF:000001">
    <property type="entry name" value="Preprotein translocase subunit SecY"/>
    <property type="match status" value="1"/>
</dbReference>
<comment type="similarity">
    <text evidence="2 10 13">Belongs to the SecY/SEC61-alpha family.</text>
</comment>
<dbReference type="InterPro" id="IPR023201">
    <property type="entry name" value="SecY_dom_sf"/>
</dbReference>
<gene>
    <name evidence="10 14" type="primary">secY</name>
    <name evidence="14" type="ORF">EXU30_11255</name>
</gene>
<feature type="transmembrane region" description="Helical" evidence="10">
    <location>
        <begin position="212"/>
        <end position="234"/>
    </location>
</feature>
<feature type="transmembrane region" description="Helical" evidence="10">
    <location>
        <begin position="271"/>
        <end position="292"/>
    </location>
</feature>
<feature type="transmembrane region" description="Helical" evidence="10">
    <location>
        <begin position="151"/>
        <end position="171"/>
    </location>
</feature>
<evidence type="ECO:0000256" key="5">
    <source>
        <dbReference type="ARBA" id="ARBA00022927"/>
    </source>
</evidence>
<evidence type="ECO:0000256" key="8">
    <source>
        <dbReference type="ARBA" id="ARBA00023136"/>
    </source>
</evidence>
<dbReference type="OrthoDB" id="9809248at2"/>
<evidence type="ECO:0000313" key="14">
    <source>
        <dbReference type="EMBL" id="QBF83209.1"/>
    </source>
</evidence>
<evidence type="ECO:0000256" key="11">
    <source>
        <dbReference type="RuleBase" id="RU000537"/>
    </source>
</evidence>